<keyword evidence="3" id="KW-1185">Reference proteome</keyword>
<gene>
    <name evidence="2" type="ORF">SAMN05444920_11187</name>
</gene>
<evidence type="ECO:0000313" key="3">
    <source>
        <dbReference type="Proteomes" id="UP000236732"/>
    </source>
</evidence>
<evidence type="ECO:0000256" key="1">
    <source>
        <dbReference type="SAM" id="Phobius"/>
    </source>
</evidence>
<keyword evidence="1" id="KW-0472">Membrane</keyword>
<reference evidence="2 3" key="1">
    <citation type="submission" date="2016-10" db="EMBL/GenBank/DDBJ databases">
        <authorList>
            <person name="de Groot N.N."/>
        </authorList>
    </citation>
    <scope>NUCLEOTIDE SEQUENCE [LARGE SCALE GENOMIC DNA]</scope>
    <source>
        <strain evidence="2 3">CGMCC 4.7037</strain>
    </source>
</reference>
<protein>
    <submittedName>
        <fullName evidence="2">Uncharacterized protein</fullName>
    </submittedName>
</protein>
<accession>A0A1H6EM29</accession>
<feature type="transmembrane region" description="Helical" evidence="1">
    <location>
        <begin position="31"/>
        <end position="48"/>
    </location>
</feature>
<name>A0A1H6EM29_9ACTN</name>
<dbReference type="Proteomes" id="UP000236732">
    <property type="component" value="Unassembled WGS sequence"/>
</dbReference>
<organism evidence="2 3">
    <name type="scientific">Nonomuraea solani</name>
    <dbReference type="NCBI Taxonomy" id="1144553"/>
    <lineage>
        <taxon>Bacteria</taxon>
        <taxon>Bacillati</taxon>
        <taxon>Actinomycetota</taxon>
        <taxon>Actinomycetes</taxon>
        <taxon>Streptosporangiales</taxon>
        <taxon>Streptosporangiaceae</taxon>
        <taxon>Nonomuraea</taxon>
    </lineage>
</organism>
<dbReference type="RefSeq" id="WP_200824420.1">
    <property type="nucleotide sequence ID" value="NZ_FNVT01000011.1"/>
</dbReference>
<evidence type="ECO:0000313" key="2">
    <source>
        <dbReference type="EMBL" id="SEG97849.1"/>
    </source>
</evidence>
<keyword evidence="1" id="KW-0812">Transmembrane</keyword>
<dbReference type="AlphaFoldDB" id="A0A1H6EM29"/>
<proteinExistence type="predicted"/>
<sequence length="58" mass="6168">MTGIKRPLLWLILVVSVVCNAVLNVAGANMFVGAAFGVVALVCAGTLVKQHYQKRRAV</sequence>
<dbReference type="EMBL" id="FNVT01000011">
    <property type="protein sequence ID" value="SEG97849.1"/>
    <property type="molecule type" value="Genomic_DNA"/>
</dbReference>
<keyword evidence="1" id="KW-1133">Transmembrane helix</keyword>